<name>A0A285R1R5_9SPHN</name>
<evidence type="ECO:0000313" key="4">
    <source>
        <dbReference type="Proteomes" id="UP000219494"/>
    </source>
</evidence>
<dbReference type="Pfam" id="PF02604">
    <property type="entry name" value="PhdYeFM_antitox"/>
    <property type="match status" value="1"/>
</dbReference>
<dbReference type="EMBL" id="OBMI01000003">
    <property type="protein sequence ID" value="SOB88031.1"/>
    <property type="molecule type" value="Genomic_DNA"/>
</dbReference>
<evidence type="ECO:0000256" key="2">
    <source>
        <dbReference type="RuleBase" id="RU362080"/>
    </source>
</evidence>
<dbReference type="NCBIfam" id="TIGR01552">
    <property type="entry name" value="phd_fam"/>
    <property type="match status" value="1"/>
</dbReference>
<gene>
    <name evidence="3" type="ORF">SAMN06297144_3169</name>
</gene>
<dbReference type="Proteomes" id="UP000219494">
    <property type="component" value="Unassembled WGS sequence"/>
</dbReference>
<protein>
    <recommendedName>
        <fullName evidence="2">Antitoxin</fullName>
    </recommendedName>
</protein>
<dbReference type="SUPFAM" id="SSF143120">
    <property type="entry name" value="YefM-like"/>
    <property type="match status" value="1"/>
</dbReference>
<keyword evidence="4" id="KW-1185">Reference proteome</keyword>
<comment type="function">
    <text evidence="2">Antitoxin component of a type II toxin-antitoxin (TA) system.</text>
</comment>
<dbReference type="Gene3D" id="3.40.1620.10">
    <property type="entry name" value="YefM-like domain"/>
    <property type="match status" value="1"/>
</dbReference>
<dbReference type="InterPro" id="IPR006442">
    <property type="entry name" value="Antitoxin_Phd/YefM"/>
</dbReference>
<evidence type="ECO:0000256" key="1">
    <source>
        <dbReference type="ARBA" id="ARBA00009981"/>
    </source>
</evidence>
<dbReference type="InterPro" id="IPR036165">
    <property type="entry name" value="YefM-like_sf"/>
</dbReference>
<evidence type="ECO:0000313" key="3">
    <source>
        <dbReference type="EMBL" id="SOB88031.1"/>
    </source>
</evidence>
<reference evidence="3 4" key="1">
    <citation type="submission" date="2017-07" db="EMBL/GenBank/DDBJ databases">
        <authorList>
            <person name="Sun Z.S."/>
            <person name="Albrecht U."/>
            <person name="Echele G."/>
            <person name="Lee C.C."/>
        </authorList>
    </citation>
    <scope>NUCLEOTIDE SEQUENCE [LARGE SCALE GENOMIC DNA]</scope>
    <source>
        <strain evidence="3 4">CGMCC 1.12672</strain>
    </source>
</reference>
<proteinExistence type="inferred from homology"/>
<organism evidence="3 4">
    <name type="scientific">Sphingomonas guangdongensis</name>
    <dbReference type="NCBI Taxonomy" id="1141890"/>
    <lineage>
        <taxon>Bacteria</taxon>
        <taxon>Pseudomonadati</taxon>
        <taxon>Pseudomonadota</taxon>
        <taxon>Alphaproteobacteria</taxon>
        <taxon>Sphingomonadales</taxon>
        <taxon>Sphingomonadaceae</taxon>
        <taxon>Sphingomonas</taxon>
    </lineage>
</organism>
<dbReference type="AlphaFoldDB" id="A0A285R1R5"/>
<accession>A0A285R1R5</accession>
<dbReference type="RefSeq" id="WP_097064860.1">
    <property type="nucleotide sequence ID" value="NZ_OBMI01000003.1"/>
</dbReference>
<sequence>MERAITASDANQRFSELLREVQEGESFVVTSRGRPVAKVTPVDDFERQGPEIDALLDFLSALPRRSGQGWRREDLYE</sequence>
<comment type="similarity">
    <text evidence="1 2">Belongs to the phD/YefM antitoxin family.</text>
</comment>
<dbReference type="OrthoDB" id="7276624at2"/>